<evidence type="ECO:0000313" key="1">
    <source>
        <dbReference type="EMBL" id="KAF0348083.1"/>
    </source>
</evidence>
<protein>
    <submittedName>
        <fullName evidence="1">Uncharacterized protein</fullName>
    </submittedName>
</protein>
<gene>
    <name evidence="1" type="ORF">F8M41_015597</name>
</gene>
<dbReference type="OrthoDB" id="2446682at2759"/>
<accession>A0A8H3WVB3</accession>
<comment type="caution">
    <text evidence="1">The sequence shown here is derived from an EMBL/GenBank/DDBJ whole genome shotgun (WGS) entry which is preliminary data.</text>
</comment>
<evidence type="ECO:0000313" key="2">
    <source>
        <dbReference type="Proteomes" id="UP000439903"/>
    </source>
</evidence>
<organism evidence="1 2">
    <name type="scientific">Gigaspora margarita</name>
    <dbReference type="NCBI Taxonomy" id="4874"/>
    <lineage>
        <taxon>Eukaryota</taxon>
        <taxon>Fungi</taxon>
        <taxon>Fungi incertae sedis</taxon>
        <taxon>Mucoromycota</taxon>
        <taxon>Glomeromycotina</taxon>
        <taxon>Glomeromycetes</taxon>
        <taxon>Diversisporales</taxon>
        <taxon>Gigasporaceae</taxon>
        <taxon>Gigaspora</taxon>
    </lineage>
</organism>
<dbReference type="Proteomes" id="UP000439903">
    <property type="component" value="Unassembled WGS sequence"/>
</dbReference>
<name>A0A8H3WVB3_GIGMA</name>
<proteinExistence type="predicted"/>
<dbReference type="AlphaFoldDB" id="A0A8H3WVB3"/>
<reference evidence="1 2" key="1">
    <citation type="journal article" date="2019" name="Environ. Microbiol.">
        <title>At the nexus of three kingdoms: the genome of the mycorrhizal fungus Gigaspora margarita provides insights into plant, endobacterial and fungal interactions.</title>
        <authorList>
            <person name="Venice F."/>
            <person name="Ghignone S."/>
            <person name="Salvioli di Fossalunga A."/>
            <person name="Amselem J."/>
            <person name="Novero M."/>
            <person name="Xianan X."/>
            <person name="Sedzielewska Toro K."/>
            <person name="Morin E."/>
            <person name="Lipzen A."/>
            <person name="Grigoriev I.V."/>
            <person name="Henrissat B."/>
            <person name="Martin F.M."/>
            <person name="Bonfante P."/>
        </authorList>
    </citation>
    <scope>NUCLEOTIDE SEQUENCE [LARGE SCALE GENOMIC DNA]</scope>
    <source>
        <strain evidence="1 2">BEG34</strain>
    </source>
</reference>
<sequence>MKPDNNNEALMAWEYNETALKDTRSLLLDSLSYINELRKQQSLKVISPNCAPPSDREEVFCEELGSIIEKNTTNKLFDKAVDSHKRQQYQKNKF</sequence>
<keyword evidence="2" id="KW-1185">Reference proteome</keyword>
<dbReference type="EMBL" id="WTPW01003288">
    <property type="protein sequence ID" value="KAF0348083.1"/>
    <property type="molecule type" value="Genomic_DNA"/>
</dbReference>